<feature type="compositionally biased region" description="Polar residues" evidence="1">
    <location>
        <begin position="62"/>
        <end position="75"/>
    </location>
</feature>
<feature type="region of interest" description="Disordered" evidence="1">
    <location>
        <begin position="237"/>
        <end position="303"/>
    </location>
</feature>
<feature type="compositionally biased region" description="Polar residues" evidence="1">
    <location>
        <begin position="433"/>
        <end position="443"/>
    </location>
</feature>
<dbReference type="Proteomes" id="UP000799750">
    <property type="component" value="Unassembled WGS sequence"/>
</dbReference>
<evidence type="ECO:0000313" key="2">
    <source>
        <dbReference type="EMBL" id="KAF2498162.1"/>
    </source>
</evidence>
<dbReference type="AlphaFoldDB" id="A0A6A6R1B1"/>
<feature type="compositionally biased region" description="Low complexity" evidence="1">
    <location>
        <begin position="91"/>
        <end position="100"/>
    </location>
</feature>
<evidence type="ECO:0000313" key="3">
    <source>
        <dbReference type="Proteomes" id="UP000799750"/>
    </source>
</evidence>
<keyword evidence="3" id="KW-1185">Reference proteome</keyword>
<proteinExistence type="predicted"/>
<evidence type="ECO:0000256" key="1">
    <source>
        <dbReference type="SAM" id="MobiDB-lite"/>
    </source>
</evidence>
<gene>
    <name evidence="2" type="ORF">BU16DRAFT_558234</name>
</gene>
<dbReference type="OrthoDB" id="3786440at2759"/>
<feature type="region of interest" description="Disordered" evidence="1">
    <location>
        <begin position="402"/>
        <end position="453"/>
    </location>
</feature>
<feature type="compositionally biased region" description="Low complexity" evidence="1">
    <location>
        <begin position="417"/>
        <end position="432"/>
    </location>
</feature>
<reference evidence="2" key="1">
    <citation type="journal article" date="2020" name="Stud. Mycol.">
        <title>101 Dothideomycetes genomes: a test case for predicting lifestyles and emergence of pathogens.</title>
        <authorList>
            <person name="Haridas S."/>
            <person name="Albert R."/>
            <person name="Binder M."/>
            <person name="Bloem J."/>
            <person name="Labutti K."/>
            <person name="Salamov A."/>
            <person name="Andreopoulos B."/>
            <person name="Baker S."/>
            <person name="Barry K."/>
            <person name="Bills G."/>
            <person name="Bluhm B."/>
            <person name="Cannon C."/>
            <person name="Castanera R."/>
            <person name="Culley D."/>
            <person name="Daum C."/>
            <person name="Ezra D."/>
            <person name="Gonzalez J."/>
            <person name="Henrissat B."/>
            <person name="Kuo A."/>
            <person name="Liang C."/>
            <person name="Lipzen A."/>
            <person name="Lutzoni F."/>
            <person name="Magnuson J."/>
            <person name="Mondo S."/>
            <person name="Nolan M."/>
            <person name="Ohm R."/>
            <person name="Pangilinan J."/>
            <person name="Park H.-J."/>
            <person name="Ramirez L."/>
            <person name="Alfaro M."/>
            <person name="Sun H."/>
            <person name="Tritt A."/>
            <person name="Yoshinaga Y."/>
            <person name="Zwiers L.-H."/>
            <person name="Turgeon B."/>
            <person name="Goodwin S."/>
            <person name="Spatafora J."/>
            <person name="Crous P."/>
            <person name="Grigoriev I."/>
        </authorList>
    </citation>
    <scope>NUCLEOTIDE SEQUENCE</scope>
    <source>
        <strain evidence="2">CBS 269.34</strain>
    </source>
</reference>
<organism evidence="2 3">
    <name type="scientific">Lophium mytilinum</name>
    <dbReference type="NCBI Taxonomy" id="390894"/>
    <lineage>
        <taxon>Eukaryota</taxon>
        <taxon>Fungi</taxon>
        <taxon>Dikarya</taxon>
        <taxon>Ascomycota</taxon>
        <taxon>Pezizomycotina</taxon>
        <taxon>Dothideomycetes</taxon>
        <taxon>Pleosporomycetidae</taxon>
        <taxon>Mytilinidiales</taxon>
        <taxon>Mytilinidiaceae</taxon>
        <taxon>Lophium</taxon>
    </lineage>
</organism>
<name>A0A6A6R1B1_9PEZI</name>
<dbReference type="EMBL" id="MU004185">
    <property type="protein sequence ID" value="KAF2498162.1"/>
    <property type="molecule type" value="Genomic_DNA"/>
</dbReference>
<feature type="region of interest" description="Disordered" evidence="1">
    <location>
        <begin position="46"/>
        <end position="164"/>
    </location>
</feature>
<accession>A0A6A6R1B1</accession>
<protein>
    <submittedName>
        <fullName evidence="2">Uncharacterized protein</fullName>
    </submittedName>
</protein>
<feature type="region of interest" description="Disordered" evidence="1">
    <location>
        <begin position="181"/>
        <end position="210"/>
    </location>
</feature>
<sequence length="467" mass="51324">METLDKGKQPVYDDHSSEMQWTHDMFSEESLKFLDVTEGLQRLYLGSEDSTPRKLSLADLSNIASTSEDQSTRQSPPVPPRPGSKKARTAPPGTLKLTTLPPEPPRRAISARRSPRRANKENADSRDVSPSSPITRVPVSPPLTSRSRISRRKSGRASGGRIGLKPKVPVWRVAAIPNTRHSRDISGSSNETGVGWWDPRPRRSFSGRQRVQEALKSRRVEMLRTGFVNFTERALPETPGSVVTTPRELYQGWTPDSPSPPPAQRRPALQSISPNKGRAKSSPLTPSPRAHSVGGPQRGSPAWKLRTGSTLTIVSPEEAAWQQHVYIPGPIQLETVVSAISRKDSIATLDPFMSTVVKAEPRRASDDAVIDAIVDFFEEFHILDPSDDAGMDRYWDKLVEPPKRALPRRPPPPPALMPSALSVLVPSPHSSPRTPRQLSSGSIPKSAGKTPQRIKLRRLLGSATSIL</sequence>
<feature type="compositionally biased region" description="Basic and acidic residues" evidence="1">
    <location>
        <begin position="118"/>
        <end position="127"/>
    </location>
</feature>